<protein>
    <submittedName>
        <fullName evidence="1">Transposase</fullName>
    </submittedName>
</protein>
<gene>
    <name evidence="1" type="ORF">SO3561_09786</name>
</gene>
<dbReference type="SUPFAM" id="SSF53098">
    <property type="entry name" value="Ribonuclease H-like"/>
    <property type="match status" value="1"/>
</dbReference>
<evidence type="ECO:0000313" key="2">
    <source>
        <dbReference type="Proteomes" id="UP000217446"/>
    </source>
</evidence>
<dbReference type="RefSeq" id="WP_067380067.1">
    <property type="nucleotide sequence ID" value="NZ_BDQI01000047.1"/>
</dbReference>
<dbReference type="InterPro" id="IPR012337">
    <property type="entry name" value="RNaseH-like_sf"/>
</dbReference>
<dbReference type="AlphaFoldDB" id="A0A250VVT8"/>
<proteinExistence type="predicted"/>
<accession>A0A250VVT8</accession>
<keyword evidence="2" id="KW-1185">Reference proteome</keyword>
<name>A0A250VVT8_STROL</name>
<comment type="caution">
    <text evidence="1">The sequence shown here is derived from an EMBL/GenBank/DDBJ whole genome shotgun (WGS) entry which is preliminary data.</text>
</comment>
<reference evidence="2" key="1">
    <citation type="submission" date="2017-05" db="EMBL/GenBank/DDBJ databases">
        <title>Streptomyces olivochromogenes NBRC 3561 whole genome shotgun sequence.</title>
        <authorList>
            <person name="Dohra H."/>
            <person name="Kodani S."/>
        </authorList>
    </citation>
    <scope>NUCLEOTIDE SEQUENCE [LARGE SCALE GENOMIC DNA]</scope>
    <source>
        <strain evidence="2">NBRC 3561</strain>
    </source>
</reference>
<sequence>MTTPACRFGTSRVLAKLPRRAWQRLRTGHGTKGDRHYDWAMIEVSADDTPPGHEAGHGFLLIRRHPYTRELFYRCHSATPVTLAELVDVVCRRWRIEEDFQAAKSLAGLDEGQVTCWTSWMRWSLISLIAAGLLAVATTRHRVGSALDESGTESEPMIVLTRPELLRLPRTFALPTPVTTPEHVLRWSRWRRRHQHRAAVCHHRWNEVTAAA</sequence>
<evidence type="ECO:0000313" key="1">
    <source>
        <dbReference type="EMBL" id="GAX58215.1"/>
    </source>
</evidence>
<dbReference type="STRING" id="1963.AQJ27_39575"/>
<dbReference type="Proteomes" id="UP000217446">
    <property type="component" value="Unassembled WGS sequence"/>
</dbReference>
<dbReference type="EMBL" id="BDQI01000047">
    <property type="protein sequence ID" value="GAX58215.1"/>
    <property type="molecule type" value="Genomic_DNA"/>
</dbReference>
<organism evidence="1 2">
    <name type="scientific">Streptomyces olivochromogenes</name>
    <dbReference type="NCBI Taxonomy" id="1963"/>
    <lineage>
        <taxon>Bacteria</taxon>
        <taxon>Bacillati</taxon>
        <taxon>Actinomycetota</taxon>
        <taxon>Actinomycetes</taxon>
        <taxon>Kitasatosporales</taxon>
        <taxon>Streptomycetaceae</taxon>
        <taxon>Streptomyces</taxon>
    </lineage>
</organism>